<gene>
    <name evidence="3" type="ORF">SBAD_LOCUS12201</name>
</gene>
<feature type="region of interest" description="Disordered" evidence="2">
    <location>
        <begin position="43"/>
        <end position="84"/>
    </location>
</feature>
<protein>
    <submittedName>
        <fullName evidence="3 5">Uncharacterized protein</fullName>
    </submittedName>
</protein>
<sequence>MQQSTVSEDVVKNESSSPSSRLCLSINPQTCCHGDRMVRDQCNGGDGEESTRPSSECDGLALNSSDPSVVNEDGTGTLNAVGRRGGREVTTVSAAASGIKALPKYSSRHIKLSRSGSDSSVSTVRRVEPFRRNIPERRSLRAENASDIRYKMKIEHRDSYRTSVDIEVDLQSAKLKLEQEKEQLSKLRDIKASLQQLKNSGVDQLPLSTCVSAALCEPVQRIFCGSNATENLITDCLSSSSSSMPDKRAMTIIEKSAHRVRRLLQAKQQKPPVNAFR</sequence>
<reference evidence="3 4" key="2">
    <citation type="submission" date="2018-11" db="EMBL/GenBank/DDBJ databases">
        <authorList>
            <consortium name="Pathogen Informatics"/>
        </authorList>
    </citation>
    <scope>NUCLEOTIDE SEQUENCE [LARGE SCALE GENOMIC DNA]</scope>
</reference>
<proteinExistence type="predicted"/>
<evidence type="ECO:0000313" key="5">
    <source>
        <dbReference type="WBParaSite" id="SBAD_0001260701-mRNA-1"/>
    </source>
</evidence>
<organism evidence="5">
    <name type="scientific">Soboliphyme baturini</name>
    <dbReference type="NCBI Taxonomy" id="241478"/>
    <lineage>
        <taxon>Eukaryota</taxon>
        <taxon>Metazoa</taxon>
        <taxon>Ecdysozoa</taxon>
        <taxon>Nematoda</taxon>
        <taxon>Enoplea</taxon>
        <taxon>Dorylaimia</taxon>
        <taxon>Dioctophymatida</taxon>
        <taxon>Dioctophymatoidea</taxon>
        <taxon>Soboliphymatidae</taxon>
        <taxon>Soboliphyme</taxon>
    </lineage>
</organism>
<feature type="coiled-coil region" evidence="1">
    <location>
        <begin position="163"/>
        <end position="197"/>
    </location>
</feature>
<name>A0A183J8K4_9BILA</name>
<feature type="compositionally biased region" description="Polar residues" evidence="2">
    <location>
        <begin position="62"/>
        <end position="78"/>
    </location>
</feature>
<evidence type="ECO:0000313" key="4">
    <source>
        <dbReference type="Proteomes" id="UP000270296"/>
    </source>
</evidence>
<reference evidence="5" key="1">
    <citation type="submission" date="2016-06" db="UniProtKB">
        <authorList>
            <consortium name="WormBaseParasite"/>
        </authorList>
    </citation>
    <scope>IDENTIFICATION</scope>
</reference>
<dbReference type="OrthoDB" id="2020426at2759"/>
<keyword evidence="1" id="KW-0175">Coiled coil</keyword>
<keyword evidence="4" id="KW-1185">Reference proteome</keyword>
<dbReference type="Proteomes" id="UP000270296">
    <property type="component" value="Unassembled WGS sequence"/>
</dbReference>
<dbReference type="WBParaSite" id="SBAD_0001260701-mRNA-1">
    <property type="protein sequence ID" value="SBAD_0001260701-mRNA-1"/>
    <property type="gene ID" value="SBAD_0001260701"/>
</dbReference>
<evidence type="ECO:0000313" key="3">
    <source>
        <dbReference type="EMBL" id="VDP46314.1"/>
    </source>
</evidence>
<evidence type="ECO:0000256" key="2">
    <source>
        <dbReference type="SAM" id="MobiDB-lite"/>
    </source>
</evidence>
<evidence type="ECO:0000256" key="1">
    <source>
        <dbReference type="SAM" id="Coils"/>
    </source>
</evidence>
<dbReference type="EMBL" id="UZAM01017187">
    <property type="protein sequence ID" value="VDP46314.1"/>
    <property type="molecule type" value="Genomic_DNA"/>
</dbReference>
<dbReference type="AlphaFoldDB" id="A0A183J8K4"/>
<feature type="region of interest" description="Disordered" evidence="2">
    <location>
        <begin position="1"/>
        <end position="24"/>
    </location>
</feature>
<accession>A0A183J8K4</accession>